<reference evidence="5 6" key="1">
    <citation type="submission" date="2023-07" db="EMBL/GenBank/DDBJ databases">
        <title>Genomic Encyclopedia of Type Strains, Phase IV (KMG-IV): sequencing the most valuable type-strain genomes for metagenomic binning, comparative biology and taxonomic classification.</title>
        <authorList>
            <person name="Goeker M."/>
        </authorList>
    </citation>
    <scope>NUCLEOTIDE SEQUENCE [LARGE SCALE GENOMIC DNA]</scope>
    <source>
        <strain evidence="5 6">DSM 9768</strain>
    </source>
</reference>
<gene>
    <name evidence="5" type="ORF">J2S74_000345</name>
</gene>
<keyword evidence="3" id="KW-0408">Iron</keyword>
<proteinExistence type="predicted"/>
<name>A0ABT9ZP11_9BACI</name>
<dbReference type="EMBL" id="JAUSUG010000001">
    <property type="protein sequence ID" value="MDQ0252973.1"/>
    <property type="molecule type" value="Genomic_DNA"/>
</dbReference>
<dbReference type="Gene3D" id="1.10.760.10">
    <property type="entry name" value="Cytochrome c-like domain"/>
    <property type="match status" value="1"/>
</dbReference>
<dbReference type="InterPro" id="IPR036909">
    <property type="entry name" value="Cyt_c-like_dom_sf"/>
</dbReference>
<protein>
    <submittedName>
        <fullName evidence="5">Mono/diheme cytochrome c family protein</fullName>
    </submittedName>
</protein>
<dbReference type="SUPFAM" id="SSF46626">
    <property type="entry name" value="Cytochrome c"/>
    <property type="match status" value="1"/>
</dbReference>
<evidence type="ECO:0000256" key="1">
    <source>
        <dbReference type="ARBA" id="ARBA00022617"/>
    </source>
</evidence>
<evidence type="ECO:0000256" key="2">
    <source>
        <dbReference type="ARBA" id="ARBA00022723"/>
    </source>
</evidence>
<comment type="caution">
    <text evidence="5">The sequence shown here is derived from an EMBL/GenBank/DDBJ whole genome shotgun (WGS) entry which is preliminary data.</text>
</comment>
<dbReference type="PROSITE" id="PS51257">
    <property type="entry name" value="PROKAR_LIPOPROTEIN"/>
    <property type="match status" value="1"/>
</dbReference>
<keyword evidence="1" id="KW-0349">Heme</keyword>
<dbReference type="Proteomes" id="UP001230005">
    <property type="component" value="Unassembled WGS sequence"/>
</dbReference>
<keyword evidence="2" id="KW-0479">Metal-binding</keyword>
<feature type="domain" description="Cytochrome c" evidence="4">
    <location>
        <begin position="40"/>
        <end position="100"/>
    </location>
</feature>
<keyword evidence="6" id="KW-1185">Reference proteome</keyword>
<dbReference type="RefSeq" id="WP_307321005.1">
    <property type="nucleotide sequence ID" value="NZ_JAUSUG010000001.1"/>
</dbReference>
<accession>A0ABT9ZP11</accession>
<organism evidence="5 6">
    <name type="scientific">Evansella vedderi</name>
    <dbReference type="NCBI Taxonomy" id="38282"/>
    <lineage>
        <taxon>Bacteria</taxon>
        <taxon>Bacillati</taxon>
        <taxon>Bacillota</taxon>
        <taxon>Bacilli</taxon>
        <taxon>Bacillales</taxon>
        <taxon>Bacillaceae</taxon>
        <taxon>Evansella</taxon>
    </lineage>
</organism>
<evidence type="ECO:0000313" key="5">
    <source>
        <dbReference type="EMBL" id="MDQ0252973.1"/>
    </source>
</evidence>
<sequence>MTYKRRVIVLFTFLMGIALLGACSGGGTSEASDDPNVVAEGLYQRACIGCHGGNLQGASAPGLLNTGLTRQEFIDATYLGVGSMPGGLVSEEVAELITDWIFKIEAEQ</sequence>
<evidence type="ECO:0000256" key="3">
    <source>
        <dbReference type="ARBA" id="ARBA00023004"/>
    </source>
</evidence>
<evidence type="ECO:0000259" key="4">
    <source>
        <dbReference type="Pfam" id="PF13442"/>
    </source>
</evidence>
<dbReference type="Pfam" id="PF13442">
    <property type="entry name" value="Cytochrome_CBB3"/>
    <property type="match status" value="1"/>
</dbReference>
<dbReference type="InterPro" id="IPR009056">
    <property type="entry name" value="Cyt_c-like_dom"/>
</dbReference>
<evidence type="ECO:0000313" key="6">
    <source>
        <dbReference type="Proteomes" id="UP001230005"/>
    </source>
</evidence>